<feature type="compositionally biased region" description="Polar residues" evidence="2">
    <location>
        <begin position="792"/>
        <end position="801"/>
    </location>
</feature>
<feature type="compositionally biased region" description="Low complexity" evidence="2">
    <location>
        <begin position="696"/>
        <end position="715"/>
    </location>
</feature>
<name>A0A9W8ZVR9_9AGAR</name>
<dbReference type="Proteomes" id="UP001150266">
    <property type="component" value="Unassembled WGS sequence"/>
</dbReference>
<keyword evidence="1" id="KW-0175">Coiled coil</keyword>
<comment type="caution">
    <text evidence="4">The sequence shown here is derived from an EMBL/GenBank/DDBJ whole genome shotgun (WGS) entry which is preliminary data.</text>
</comment>
<feature type="compositionally biased region" description="Polar residues" evidence="2">
    <location>
        <begin position="1092"/>
        <end position="1116"/>
    </location>
</feature>
<feature type="compositionally biased region" description="Polar residues" evidence="2">
    <location>
        <begin position="655"/>
        <end position="664"/>
    </location>
</feature>
<sequence>METTPTVIPTIPRLRVNRQAQSTIYDYSGSVDISEAGPSRLQTSTNLLDASIHAENADDDEQEQDTPKLPLISALPMEPLSTYPEDTPAARLKAVLERTSVKSRPPPAPIPSSGSATDFESDFDIPTIGSSQPSLARETLHSLFSHALREPGDTPQKSIKRQMRRRNSIDTSEFESSPRVAKVKIDRSDIKGKRKSLSDDELSSSNLSIDRSQAAIFNTLRQRLDSSNQREQRVQDLRQPTTSDMDPDESLDTVRFLKELDNPDFTPPAATSTPQHSLKMSVNSQFESNLMSQDLEMQQAMRDLDSYEHSSPIVANSNIPSTSKATHDIDQIQNLESSRSGRQKSKSKLPALSRSDQAQSHSRGPAADASHLHISSGISTGHRPVSRNGSNTSTHFDNASSSTLAISQNNYHRSSGEQNAQPAHSRAHARSTPRPLSMPNSSLLSPPECTTDFPTRPEPRLSTLSPRASFYGHHSRSSSRASSSAGSLFSLNSDVETEKVEIDHERERNWNAPRPLWHQHPSTPNPRPSSSVGLHSLSRERVRTLSFPSRPNSRASPHPSPQRQASHSSSRSSSRASSRASSPRESLRSFSSMDADEELLHEQERNWNSPRPHWDRHSRSYSSEHNLSSPSKSLKRTQSLSQKSSPSPSSTTSSNHFSMDTSASARRRAESLKSTRASLLHSSSPVLQREAPKPRTLSSSLTSISSKRPHLSSSSRPYNHPSRPNSPLPPITNHGVSVSRPELAQSSILSLPSSKSRPQGTPPNPVLYHASSPSVSTSKQKHNAKSSHIPVRSSSKTTTIGSVLFPESKTETLLVSGEVKELDEKAEPRQIPSVHLESVGDENGNGDEESDSTDTDTEAEENNQLAQESTPTLRPNGALPQTETPGPSEVSSTYASFESELKLQKIVASPPSPPLSSPSDGPSTPEAEVSHSMFSFPSTPPRKNLYSSTQLEFQTPPPPKNLPDLPVPPSLPSSDNEDNEYHAPVPTSSLKTPKPPGAWTATPLPPRTHNLQRSNSLPTDDENDSGLATPAASLSRAATMPPQTPALPGGWFNTPANRKSVRFQESINKSTEPFSTEVVALKLEENLVKPTVKSSETSPSNMRASIDRNSQTSPSHMHSPPKATTIRVVDAFGREEKKGSSKKNNNIRIVDAMGRVVEDTVELGSSTVNSVPPTRQEALERVRNGLRELVEELKDEEDLIHITKSEDSRDHIRKLESVSREARESRVRLTSDMFSNVETIKKKLGPLRASMQRSTSFVASSSDHRSTGRSWLLWGFIQIFIIFVMYRAATSFAKKMFFTTYYDPLYPDLFFYTSSPTNYCSSPSAFEIFRREGFREATRQVLAYVAIIFSSWQSPCQWQGSFQESKAIWPPT</sequence>
<feature type="compositionally biased region" description="Polar residues" evidence="2">
    <location>
        <begin position="269"/>
        <end position="279"/>
    </location>
</feature>
<keyword evidence="3" id="KW-0812">Transmembrane</keyword>
<feature type="region of interest" description="Disordered" evidence="2">
    <location>
        <begin position="224"/>
        <end position="249"/>
    </location>
</feature>
<feature type="compositionally biased region" description="Low complexity" evidence="2">
    <location>
        <begin position="478"/>
        <end position="487"/>
    </location>
</feature>
<feature type="compositionally biased region" description="Low complexity" evidence="2">
    <location>
        <begin position="637"/>
        <end position="654"/>
    </location>
</feature>
<keyword evidence="3" id="KW-1133">Transmembrane helix</keyword>
<feature type="compositionally biased region" description="Polar residues" evidence="2">
    <location>
        <begin position="862"/>
        <end position="896"/>
    </location>
</feature>
<proteinExistence type="predicted"/>
<feature type="region of interest" description="Disordered" evidence="2">
    <location>
        <begin position="333"/>
        <end position="398"/>
    </location>
</feature>
<feature type="region of interest" description="Disordered" evidence="2">
    <location>
        <begin position="411"/>
        <end position="1028"/>
    </location>
</feature>
<organism evidence="4 5">
    <name type="scientific">Lentinula aciculospora</name>
    <dbReference type="NCBI Taxonomy" id="153920"/>
    <lineage>
        <taxon>Eukaryota</taxon>
        <taxon>Fungi</taxon>
        <taxon>Dikarya</taxon>
        <taxon>Basidiomycota</taxon>
        <taxon>Agaricomycotina</taxon>
        <taxon>Agaricomycetes</taxon>
        <taxon>Agaricomycetidae</taxon>
        <taxon>Agaricales</taxon>
        <taxon>Marasmiineae</taxon>
        <taxon>Omphalotaceae</taxon>
        <taxon>Lentinula</taxon>
    </lineage>
</organism>
<evidence type="ECO:0000313" key="5">
    <source>
        <dbReference type="Proteomes" id="UP001150266"/>
    </source>
</evidence>
<feature type="compositionally biased region" description="Low complexity" evidence="2">
    <location>
        <begin position="743"/>
        <end position="756"/>
    </location>
</feature>
<feature type="compositionally biased region" description="Pro residues" evidence="2">
    <location>
        <begin position="955"/>
        <end position="971"/>
    </location>
</feature>
<feature type="compositionally biased region" description="Low complexity" evidence="2">
    <location>
        <begin position="435"/>
        <end position="447"/>
    </location>
</feature>
<feature type="compositionally biased region" description="Polar residues" evidence="2">
    <location>
        <begin position="411"/>
        <end position="422"/>
    </location>
</feature>
<feature type="compositionally biased region" description="Polar residues" evidence="2">
    <location>
        <begin position="674"/>
        <end position="686"/>
    </location>
</feature>
<feature type="compositionally biased region" description="Polar residues" evidence="2">
    <location>
        <begin position="387"/>
        <end position="398"/>
    </location>
</feature>
<evidence type="ECO:0000313" key="4">
    <source>
        <dbReference type="EMBL" id="KAJ4468291.1"/>
    </source>
</evidence>
<protein>
    <submittedName>
        <fullName evidence="4">Uncharacterized protein</fullName>
    </submittedName>
</protein>
<feature type="transmembrane region" description="Helical" evidence="3">
    <location>
        <begin position="1271"/>
        <end position="1289"/>
    </location>
</feature>
<feature type="compositionally biased region" description="Polar residues" evidence="2">
    <location>
        <begin position="1009"/>
        <end position="1018"/>
    </location>
</feature>
<feature type="region of interest" description="Disordered" evidence="2">
    <location>
        <begin position="97"/>
        <end position="132"/>
    </location>
</feature>
<feature type="compositionally biased region" description="Basic and acidic residues" evidence="2">
    <location>
        <begin position="818"/>
        <end position="828"/>
    </location>
</feature>
<keyword evidence="3" id="KW-0472">Membrane</keyword>
<dbReference type="EMBL" id="JAOTPV010000037">
    <property type="protein sequence ID" value="KAJ4468291.1"/>
    <property type="molecule type" value="Genomic_DNA"/>
</dbReference>
<feature type="compositionally biased region" description="Low complexity" evidence="2">
    <location>
        <begin position="555"/>
        <end position="592"/>
    </location>
</feature>
<accession>A0A9W8ZVR9</accession>
<dbReference type="OrthoDB" id="3230534at2759"/>
<feature type="region of interest" description="Disordered" evidence="2">
    <location>
        <begin position="260"/>
        <end position="279"/>
    </location>
</feature>
<feature type="compositionally biased region" description="Basic and acidic residues" evidence="2">
    <location>
        <begin position="224"/>
        <end position="236"/>
    </location>
</feature>
<feature type="coiled-coil region" evidence="1">
    <location>
        <begin position="1176"/>
        <end position="1206"/>
    </location>
</feature>
<feature type="compositionally biased region" description="Acidic residues" evidence="2">
    <location>
        <begin position="844"/>
        <end position="861"/>
    </location>
</feature>
<feature type="region of interest" description="Disordered" evidence="2">
    <location>
        <begin position="144"/>
        <end position="205"/>
    </location>
</feature>
<reference evidence="4" key="1">
    <citation type="submission" date="2022-08" db="EMBL/GenBank/DDBJ databases">
        <title>A Global Phylogenomic Analysis of the Shiitake Genus Lentinula.</title>
        <authorList>
            <consortium name="DOE Joint Genome Institute"/>
            <person name="Sierra-Patev S."/>
            <person name="Min B."/>
            <person name="Naranjo-Ortiz M."/>
            <person name="Looney B."/>
            <person name="Konkel Z."/>
            <person name="Slot J.C."/>
            <person name="Sakamoto Y."/>
            <person name="Steenwyk J.L."/>
            <person name="Rokas A."/>
            <person name="Carro J."/>
            <person name="Camarero S."/>
            <person name="Ferreira P."/>
            <person name="Molpeceres G."/>
            <person name="Ruiz-Duenas F.J."/>
            <person name="Serrano A."/>
            <person name="Henrissat B."/>
            <person name="Drula E."/>
            <person name="Hughes K.W."/>
            <person name="Mata J.L."/>
            <person name="Ishikawa N.K."/>
            <person name="Vargas-Isla R."/>
            <person name="Ushijima S."/>
            <person name="Smith C.A."/>
            <person name="Ahrendt S."/>
            <person name="Andreopoulos W."/>
            <person name="He G."/>
            <person name="Labutti K."/>
            <person name="Lipzen A."/>
            <person name="Ng V."/>
            <person name="Riley R."/>
            <person name="Sandor L."/>
            <person name="Barry K."/>
            <person name="Martinez A.T."/>
            <person name="Xiao Y."/>
            <person name="Gibbons J.G."/>
            <person name="Terashima K."/>
            <person name="Grigoriev I.V."/>
            <person name="Hibbett D.S."/>
        </authorList>
    </citation>
    <scope>NUCLEOTIDE SEQUENCE</scope>
    <source>
        <strain evidence="4">JLM2183</strain>
    </source>
</reference>
<feature type="region of interest" description="Disordered" evidence="2">
    <location>
        <begin position="1090"/>
        <end position="1121"/>
    </location>
</feature>
<evidence type="ECO:0000256" key="1">
    <source>
        <dbReference type="SAM" id="Coils"/>
    </source>
</evidence>
<feature type="compositionally biased region" description="Polar residues" evidence="2">
    <location>
        <begin position="620"/>
        <end position="632"/>
    </location>
</feature>
<keyword evidence="5" id="KW-1185">Reference proteome</keyword>
<gene>
    <name evidence="4" type="ORF">J3R30DRAFT_3386051</name>
</gene>
<feature type="compositionally biased region" description="Basic and acidic residues" evidence="2">
    <location>
        <begin position="496"/>
        <end position="509"/>
    </location>
</feature>
<evidence type="ECO:0000256" key="2">
    <source>
        <dbReference type="SAM" id="MobiDB-lite"/>
    </source>
</evidence>
<evidence type="ECO:0000256" key="3">
    <source>
        <dbReference type="SAM" id="Phobius"/>
    </source>
</evidence>